<keyword evidence="2" id="KW-1185">Reference proteome</keyword>
<gene>
    <name evidence="1" type="ORF">IEQ34_016655</name>
</gene>
<dbReference type="EMBL" id="JAGFBR010000015">
    <property type="protein sequence ID" value="KAH0454731.1"/>
    <property type="molecule type" value="Genomic_DNA"/>
</dbReference>
<sequence>MIDPIRIPAHHREIIGYHPASKVIAGDNELETHAIFWTVTPNSTGIGAPAKHCTIWLLDHTRVIQTESQAGELESTT</sequence>
<comment type="caution">
    <text evidence="1">The sequence shown here is derived from an EMBL/GenBank/DDBJ whole genome shotgun (WGS) entry which is preliminary data.</text>
</comment>
<accession>A0AAV7GF60</accession>
<organism evidence="1 2">
    <name type="scientific">Dendrobium chrysotoxum</name>
    <name type="common">Orchid</name>
    <dbReference type="NCBI Taxonomy" id="161865"/>
    <lineage>
        <taxon>Eukaryota</taxon>
        <taxon>Viridiplantae</taxon>
        <taxon>Streptophyta</taxon>
        <taxon>Embryophyta</taxon>
        <taxon>Tracheophyta</taxon>
        <taxon>Spermatophyta</taxon>
        <taxon>Magnoliopsida</taxon>
        <taxon>Liliopsida</taxon>
        <taxon>Asparagales</taxon>
        <taxon>Orchidaceae</taxon>
        <taxon>Epidendroideae</taxon>
        <taxon>Malaxideae</taxon>
        <taxon>Dendrobiinae</taxon>
        <taxon>Dendrobium</taxon>
    </lineage>
</organism>
<name>A0AAV7GF60_DENCH</name>
<evidence type="ECO:0000313" key="1">
    <source>
        <dbReference type="EMBL" id="KAH0454731.1"/>
    </source>
</evidence>
<reference evidence="1 2" key="1">
    <citation type="journal article" date="2021" name="Hortic Res">
        <title>Chromosome-scale assembly of the Dendrobium chrysotoxum genome enhances the understanding of orchid evolution.</title>
        <authorList>
            <person name="Zhang Y."/>
            <person name="Zhang G.Q."/>
            <person name="Zhang D."/>
            <person name="Liu X.D."/>
            <person name="Xu X.Y."/>
            <person name="Sun W.H."/>
            <person name="Yu X."/>
            <person name="Zhu X."/>
            <person name="Wang Z.W."/>
            <person name="Zhao X."/>
            <person name="Zhong W.Y."/>
            <person name="Chen H."/>
            <person name="Yin W.L."/>
            <person name="Huang T."/>
            <person name="Niu S.C."/>
            <person name="Liu Z.J."/>
        </authorList>
    </citation>
    <scope>NUCLEOTIDE SEQUENCE [LARGE SCALE GENOMIC DNA]</scope>
    <source>
        <strain evidence="1">Lindl</strain>
    </source>
</reference>
<evidence type="ECO:0000313" key="2">
    <source>
        <dbReference type="Proteomes" id="UP000775213"/>
    </source>
</evidence>
<dbReference type="AlphaFoldDB" id="A0AAV7GF60"/>
<proteinExistence type="predicted"/>
<dbReference type="Proteomes" id="UP000775213">
    <property type="component" value="Unassembled WGS sequence"/>
</dbReference>
<protein>
    <submittedName>
        <fullName evidence="1">Uncharacterized protein</fullName>
    </submittedName>
</protein>